<sequence>MHKAKSNIPPSQRTLDRNQCKTSYVTPLDGCINSLKDSNVDTKVAVKDRFIVIKPSFICGACNKCFISQCSLYKSRSVEETNFLCTICMTQHMNENVFCEHLKSHENRYVTCQLCKDKLQCVNIVCSVCKSTFDNEELYKNHQKTHTSQEKEDSNKLSCQVCKRNFVSKTLLEIHERLHTEELFKCNRCGGQFWTQQILVEHQDVCGATETCSWFKCSLCQENFRTHGVMVEHMRHCTDSLSLFFYCEVCLGLSPCADNLVAHRLMHLKGKSKKVLPCNCCGTQFFSASGLAAHKYCTGKIAYSCSPCNVQFLLESSFVLHVNKRHLIKTSLSGDNNKQMGSIVVENIGTDDKKKGNAVSFQIVSPHINTQNNQLPDTQVEICSSPFPSLEKIISDQCIQQNNLLSDQKSVVISKRICDKMTCFDEISPNKKLCKIFQNTNFEQNITCEDLFSSVSIITENNTPSHSVPLESEKNTSDDVSVVLLENNCFQIQMNAQQPRIASGSTVKTVQHNSEESVNIKTVPCNKTVAIKPTLLLQALNSPPYNDDLQQGRVTVEKMGVDDKSSNKGDVPQIPVKTFEVMPHHITSQNFQKPSVQGEKSVRNQSSSPSLLVESAISEQNNSPSCQKSFLMSKRISDKTNLPDEISPTKKLCKISSLSTTTHEQTNKNKRVSSVSDITENCTQSSHSGSLESGICNSNNIIPALSKNHCSKLNPNVQKSQSVSPTSSPQKLNRHTKFARVLPMRAIANIQPMSSVLVRNNHSEETVNFKIIPINRTAGVNHRKLQTLITAGSQSEQSASSNLSKIGPDNTPTKIQPNSEVLHVVNYKIPQMTQKSSPSFMTLPAKRIASFQPSSQLVKIVNPQTMQTICVPSTRISESKPMPSIQPGSSVLQQRSSTNKESKQSNNTVFPVKLQNSVANVQPNTPIPQKVNIATPQTNQNSGHIFKLVPTNSITKRSSSDKRLLKGNVATDIGVEASTLQPKASPDVSYCREILPQSTPKIGLLPVGNSNTLRSLPVAAVQALPLANKAKALPVVQTNSVNNIIPATVPAKNSVLNVVLPIRSIASKVTAVPASSCENNASQPAFEKVFVNPGNSRLQNDMQEILVEVEDLFESDLDINSADQLTNEHRTYHIKVESEQDLVFHRHKSQMLEKLASFKCKLCGNYFADNFQCRMHKLSCSKLSKIEVATK</sequence>
<reference evidence="10 11" key="1">
    <citation type="submission" date="2023-02" db="EMBL/GenBank/DDBJ databases">
        <title>LHISI_Scaffold_Assembly.</title>
        <authorList>
            <person name="Stuart O.P."/>
            <person name="Cleave R."/>
            <person name="Magrath M.J.L."/>
            <person name="Mikheyev A.S."/>
        </authorList>
    </citation>
    <scope>NUCLEOTIDE SEQUENCE [LARGE SCALE GENOMIC DNA]</scope>
    <source>
        <strain evidence="10">Daus_M_001</strain>
        <tissue evidence="10">Leg muscle</tissue>
    </source>
</reference>
<evidence type="ECO:0000256" key="7">
    <source>
        <dbReference type="PROSITE-ProRule" id="PRU00042"/>
    </source>
</evidence>
<comment type="caution">
    <text evidence="10">The sequence shown here is derived from an EMBL/GenBank/DDBJ whole genome shotgun (WGS) entry which is preliminary data.</text>
</comment>
<evidence type="ECO:0000256" key="5">
    <source>
        <dbReference type="ARBA" id="ARBA00022833"/>
    </source>
</evidence>
<evidence type="ECO:0000256" key="2">
    <source>
        <dbReference type="ARBA" id="ARBA00022723"/>
    </source>
</evidence>
<name>A0ABQ9GFP7_9NEOP</name>
<evidence type="ECO:0000256" key="6">
    <source>
        <dbReference type="ARBA" id="ARBA00023242"/>
    </source>
</evidence>
<feature type="domain" description="C2H2-type" evidence="9">
    <location>
        <begin position="157"/>
        <end position="184"/>
    </location>
</feature>
<dbReference type="PANTHER" id="PTHR24381:SF393">
    <property type="entry name" value="CHROMATIN-LINKED ADAPTOR FOR MSL PROTEINS, ISOFORM B"/>
    <property type="match status" value="1"/>
</dbReference>
<dbReference type="EMBL" id="JARBHB010000013">
    <property type="protein sequence ID" value="KAJ8870312.1"/>
    <property type="molecule type" value="Genomic_DNA"/>
</dbReference>
<protein>
    <recommendedName>
        <fullName evidence="9">C2H2-type domain-containing protein</fullName>
    </recommendedName>
</protein>
<keyword evidence="4 7" id="KW-0863">Zinc-finger</keyword>
<evidence type="ECO:0000313" key="11">
    <source>
        <dbReference type="Proteomes" id="UP001159363"/>
    </source>
</evidence>
<keyword evidence="2" id="KW-0479">Metal-binding</keyword>
<dbReference type="InterPro" id="IPR036236">
    <property type="entry name" value="Znf_C2H2_sf"/>
</dbReference>
<dbReference type="PANTHER" id="PTHR24381">
    <property type="entry name" value="ZINC FINGER PROTEIN"/>
    <property type="match status" value="1"/>
</dbReference>
<feature type="region of interest" description="Disordered" evidence="8">
    <location>
        <begin position="791"/>
        <end position="816"/>
    </location>
</feature>
<organism evidence="10 11">
    <name type="scientific">Dryococelus australis</name>
    <dbReference type="NCBI Taxonomy" id="614101"/>
    <lineage>
        <taxon>Eukaryota</taxon>
        <taxon>Metazoa</taxon>
        <taxon>Ecdysozoa</taxon>
        <taxon>Arthropoda</taxon>
        <taxon>Hexapoda</taxon>
        <taxon>Insecta</taxon>
        <taxon>Pterygota</taxon>
        <taxon>Neoptera</taxon>
        <taxon>Polyneoptera</taxon>
        <taxon>Phasmatodea</taxon>
        <taxon>Verophasmatodea</taxon>
        <taxon>Anareolatae</taxon>
        <taxon>Phasmatidae</taxon>
        <taxon>Eurycanthinae</taxon>
        <taxon>Dryococelus</taxon>
    </lineage>
</organism>
<evidence type="ECO:0000256" key="8">
    <source>
        <dbReference type="SAM" id="MobiDB-lite"/>
    </source>
</evidence>
<dbReference type="PROSITE" id="PS00028">
    <property type="entry name" value="ZINC_FINGER_C2H2_1"/>
    <property type="match status" value="3"/>
</dbReference>
<dbReference type="Proteomes" id="UP001159363">
    <property type="component" value="Chromosome 12"/>
</dbReference>
<keyword evidence="6" id="KW-0539">Nucleus</keyword>
<keyword evidence="5" id="KW-0862">Zinc</keyword>
<feature type="compositionally biased region" description="Polar residues" evidence="8">
    <location>
        <begin position="617"/>
        <end position="626"/>
    </location>
</feature>
<dbReference type="Gene3D" id="3.30.160.60">
    <property type="entry name" value="Classic Zinc Finger"/>
    <property type="match status" value="2"/>
</dbReference>
<keyword evidence="11" id="KW-1185">Reference proteome</keyword>
<dbReference type="PROSITE" id="PS50157">
    <property type="entry name" value="ZINC_FINGER_C2H2_2"/>
    <property type="match status" value="2"/>
</dbReference>
<evidence type="ECO:0000256" key="3">
    <source>
        <dbReference type="ARBA" id="ARBA00022737"/>
    </source>
</evidence>
<evidence type="ECO:0000259" key="9">
    <source>
        <dbReference type="PROSITE" id="PS50157"/>
    </source>
</evidence>
<dbReference type="SUPFAM" id="SSF57667">
    <property type="entry name" value="beta-beta-alpha zinc fingers"/>
    <property type="match status" value="1"/>
</dbReference>
<dbReference type="SMART" id="SM00355">
    <property type="entry name" value="ZnF_C2H2"/>
    <property type="match status" value="9"/>
</dbReference>
<feature type="region of interest" description="Disordered" evidence="8">
    <location>
        <begin position="588"/>
        <end position="626"/>
    </location>
</feature>
<feature type="region of interest" description="Disordered" evidence="8">
    <location>
        <begin position="874"/>
        <end position="907"/>
    </location>
</feature>
<proteinExistence type="predicted"/>
<gene>
    <name evidence="10" type="ORF">PR048_029333</name>
</gene>
<comment type="subcellular location">
    <subcellularLocation>
        <location evidence="1">Nucleus</location>
    </subcellularLocation>
</comment>
<dbReference type="InterPro" id="IPR013087">
    <property type="entry name" value="Znf_C2H2_type"/>
</dbReference>
<feature type="compositionally biased region" description="Polar residues" evidence="8">
    <location>
        <begin position="886"/>
        <end position="897"/>
    </location>
</feature>
<feature type="compositionally biased region" description="Low complexity" evidence="8">
    <location>
        <begin position="793"/>
        <end position="804"/>
    </location>
</feature>
<feature type="domain" description="C2H2-type" evidence="9">
    <location>
        <begin position="124"/>
        <end position="151"/>
    </location>
</feature>
<accession>A0ABQ9GFP7</accession>
<evidence type="ECO:0000256" key="4">
    <source>
        <dbReference type="ARBA" id="ARBA00022771"/>
    </source>
</evidence>
<evidence type="ECO:0000256" key="1">
    <source>
        <dbReference type="ARBA" id="ARBA00004123"/>
    </source>
</evidence>
<keyword evidence="3" id="KW-0677">Repeat</keyword>
<evidence type="ECO:0000313" key="10">
    <source>
        <dbReference type="EMBL" id="KAJ8870312.1"/>
    </source>
</evidence>